<dbReference type="PANTHER" id="PTHR47785:SF4">
    <property type="entry name" value="ZN(II)2CYS6 TRANSCRIPTION FACTOR (EUROFUNG)"/>
    <property type="match status" value="1"/>
</dbReference>
<organism evidence="4 5">
    <name type="scientific">Aureobasidium melanogenum (strain CBS 110374)</name>
    <name type="common">Aureobasidium pullulans var. melanogenum</name>
    <dbReference type="NCBI Taxonomy" id="1043003"/>
    <lineage>
        <taxon>Eukaryota</taxon>
        <taxon>Fungi</taxon>
        <taxon>Dikarya</taxon>
        <taxon>Ascomycota</taxon>
        <taxon>Pezizomycotina</taxon>
        <taxon>Dothideomycetes</taxon>
        <taxon>Dothideomycetidae</taxon>
        <taxon>Dothideales</taxon>
        <taxon>Saccotheciaceae</taxon>
        <taxon>Aureobasidium</taxon>
    </lineage>
</organism>
<dbReference type="AlphaFoldDB" id="A0A074WZE3"/>
<dbReference type="Gene3D" id="4.10.240.10">
    <property type="entry name" value="Zn(2)-C6 fungal-type DNA-binding domain"/>
    <property type="match status" value="1"/>
</dbReference>
<feature type="compositionally biased region" description="Pro residues" evidence="2">
    <location>
        <begin position="149"/>
        <end position="159"/>
    </location>
</feature>
<dbReference type="PROSITE" id="PS00463">
    <property type="entry name" value="ZN2_CY6_FUNGAL_1"/>
    <property type="match status" value="1"/>
</dbReference>
<protein>
    <recommendedName>
        <fullName evidence="3">Zn(2)-C6 fungal-type domain-containing protein</fullName>
    </recommendedName>
</protein>
<dbReference type="GeneID" id="63913113"/>
<feature type="compositionally biased region" description="Polar residues" evidence="2">
    <location>
        <begin position="488"/>
        <end position="499"/>
    </location>
</feature>
<feature type="region of interest" description="Disordered" evidence="2">
    <location>
        <begin position="540"/>
        <end position="601"/>
    </location>
</feature>
<dbReference type="Pfam" id="PF00172">
    <property type="entry name" value="Zn_clus"/>
    <property type="match status" value="1"/>
</dbReference>
<feature type="compositionally biased region" description="Polar residues" evidence="2">
    <location>
        <begin position="543"/>
        <end position="595"/>
    </location>
</feature>
<evidence type="ECO:0000313" key="5">
    <source>
        <dbReference type="Proteomes" id="UP000030672"/>
    </source>
</evidence>
<dbReference type="RefSeq" id="XP_040884803.1">
    <property type="nucleotide sequence ID" value="XM_041019740.1"/>
</dbReference>
<dbReference type="STRING" id="1043003.A0A074WZE3"/>
<dbReference type="InterPro" id="IPR036864">
    <property type="entry name" value="Zn2-C6_fun-type_DNA-bd_sf"/>
</dbReference>
<dbReference type="PANTHER" id="PTHR47785">
    <property type="entry name" value="ZN(II)2CYS6 TRANSCRIPTION FACTOR (EUROFUNG)-RELATED-RELATED"/>
    <property type="match status" value="1"/>
</dbReference>
<evidence type="ECO:0000256" key="2">
    <source>
        <dbReference type="SAM" id="MobiDB-lite"/>
    </source>
</evidence>
<dbReference type="EMBL" id="KL584824">
    <property type="protein sequence ID" value="KEQ67781.1"/>
    <property type="molecule type" value="Genomic_DNA"/>
</dbReference>
<keyword evidence="1" id="KW-0539">Nucleus</keyword>
<dbReference type="CDD" id="cd12148">
    <property type="entry name" value="fungal_TF_MHR"/>
    <property type="match status" value="1"/>
</dbReference>
<feature type="domain" description="Zn(2)-C6 fungal-type" evidence="3">
    <location>
        <begin position="206"/>
        <end position="235"/>
    </location>
</feature>
<proteinExistence type="predicted"/>
<dbReference type="PROSITE" id="PS50048">
    <property type="entry name" value="ZN2_CY6_FUNGAL_2"/>
    <property type="match status" value="1"/>
</dbReference>
<dbReference type="SMART" id="SM00066">
    <property type="entry name" value="GAL4"/>
    <property type="match status" value="1"/>
</dbReference>
<evidence type="ECO:0000313" key="4">
    <source>
        <dbReference type="EMBL" id="KEQ67781.1"/>
    </source>
</evidence>
<reference evidence="4 5" key="1">
    <citation type="journal article" date="2014" name="BMC Genomics">
        <title>Genome sequencing of four Aureobasidium pullulans varieties: biotechnological potential, stress tolerance, and description of new species.</title>
        <authorList>
            <person name="Gostin Ar C."/>
            <person name="Ohm R.A."/>
            <person name="Kogej T."/>
            <person name="Sonjak S."/>
            <person name="Turk M."/>
            <person name="Zajc J."/>
            <person name="Zalar P."/>
            <person name="Grube M."/>
            <person name="Sun H."/>
            <person name="Han J."/>
            <person name="Sharma A."/>
            <person name="Chiniquy J."/>
            <person name="Ngan C.Y."/>
            <person name="Lipzen A."/>
            <person name="Barry K."/>
            <person name="Grigoriev I.V."/>
            <person name="Gunde-Cimerman N."/>
        </authorList>
    </citation>
    <scope>NUCLEOTIDE SEQUENCE [LARGE SCALE GENOMIC DNA]</scope>
    <source>
        <strain evidence="4 5">CBS 110374</strain>
    </source>
</reference>
<evidence type="ECO:0000256" key="1">
    <source>
        <dbReference type="ARBA" id="ARBA00023242"/>
    </source>
</evidence>
<gene>
    <name evidence="4" type="ORF">M437DRAFT_37925</name>
</gene>
<feature type="compositionally biased region" description="Low complexity" evidence="2">
    <location>
        <begin position="108"/>
        <end position="128"/>
    </location>
</feature>
<dbReference type="GO" id="GO:0008270">
    <property type="term" value="F:zinc ion binding"/>
    <property type="evidence" value="ECO:0007669"/>
    <property type="project" value="InterPro"/>
</dbReference>
<dbReference type="Proteomes" id="UP000030672">
    <property type="component" value="Unassembled WGS sequence"/>
</dbReference>
<dbReference type="HOGENOM" id="CLU_004835_0_0_1"/>
<feature type="region of interest" description="Disordered" evidence="2">
    <location>
        <begin position="379"/>
        <end position="413"/>
    </location>
</feature>
<dbReference type="InterPro" id="IPR001138">
    <property type="entry name" value="Zn2Cys6_DnaBD"/>
</dbReference>
<keyword evidence="5" id="KW-1185">Reference proteome</keyword>
<dbReference type="GO" id="GO:0000981">
    <property type="term" value="F:DNA-binding transcription factor activity, RNA polymerase II-specific"/>
    <property type="evidence" value="ECO:0007669"/>
    <property type="project" value="InterPro"/>
</dbReference>
<feature type="region of interest" description="Disordered" evidence="2">
    <location>
        <begin position="471"/>
        <end position="512"/>
    </location>
</feature>
<feature type="region of interest" description="Disordered" evidence="2">
    <location>
        <begin position="1"/>
        <end position="171"/>
    </location>
</feature>
<accession>A0A074WZE3</accession>
<name>A0A074WZE3_AURM1</name>
<evidence type="ECO:0000259" key="3">
    <source>
        <dbReference type="PROSITE" id="PS50048"/>
    </source>
</evidence>
<dbReference type="InterPro" id="IPR053181">
    <property type="entry name" value="EcdB-like_regulator"/>
</dbReference>
<dbReference type="CDD" id="cd00067">
    <property type="entry name" value="GAL4"/>
    <property type="match status" value="1"/>
</dbReference>
<sequence length="1017" mass="113402">MDHRRAPLSGPDQHYHRPSLPSDHSVPPSNQQVYPPPRPHSLPSVDTFPPPSQPHQYQGQQPPPTIIHPAPHSEGPERAEHPYTAPPAVHGAPVIKSDLPPAPPQYPRPSSNPLQSHPQPQPQAQSQHPGPPSSTRPPMEHHPAAYVQHPPPPPPPPPQGEHVNYIVGPMLDPYGQPPPGYYPQYMPAMHMSNPNLRKKSSRASQACDRCRERKSKCDENRPCVTCKEQGLVCNYKDAHPTKADKNNQALSDMITEVLTSIKAIGDRLGVVEERLAIQPPPLARVDTPNPSSQANSDAMVINSNNVEDLTVIQQQQTWEIGDHTTAAHKLLLRWPSIQPFVRTNKCIISENYVMKGEDRGILRLYGAGERVKDEQVNIGAASPAGSSNGDDYLASTPENDPRRSEPFTPGSPAISMDLDTIENLFNSYKKNIHRLHPFLDIERIGKYLKETFIPKHCAEVKSHHSPLFVTNGTGERVTKRRKVARSEQFATGTLPGEQTSSSSSSQPRRAPERNLTNAIVYLILALGKICETGDPLPGPVQEIASTSKPNPSHTTMASPHLQSNLLSPGQVPSNVANSSAGVTRAQSWDGSGTQTSDKRQAQNHEKIAGFVYYREAASILGDFTDSNELAAAQARLLAGLYKGQLARVQESWSWISTAARTCLYRMKIDGLNNTIKDKQMGRIFNKHENLTILTFWSALQLESDILAEWDYPRSGLHLLENTVTYPGQLMTPADQLSQEEQRERYIISLYYSAQLYLRTKLNRIHTDVYGGQLSSEDPQRLAELLWQQTDDLEGWRQIVPEYHWSDDDPPASDIVAARLRGKYYGACYVCTRPYLDYALHVMYELDKGKTLEELTKDANGRHRETEYALFTAIREYNDEEMVKSKCRICIDAAMRSTVAFDGVENFERRLIVTNIMGTAHAQFGNMLVLAAVYSCNIEWLKELVPRDKLQALLRRTIAFIRRLQQASNVAVSDILILEAIDRILFPESEGNDLYKNEGLTGDSIGSVGSFNSVDAIV</sequence>
<dbReference type="SUPFAM" id="SSF57701">
    <property type="entry name" value="Zn2/Cys6 DNA-binding domain"/>
    <property type="match status" value="1"/>
</dbReference>